<dbReference type="STRING" id="90262.A0A1X2IKT2"/>
<dbReference type="EMBL" id="MCGE01000009">
    <property type="protein sequence ID" value="ORZ18171.1"/>
    <property type="molecule type" value="Genomic_DNA"/>
</dbReference>
<keyword evidence="2" id="KW-0812">Transmembrane</keyword>
<dbReference type="GO" id="GO:0005783">
    <property type="term" value="C:endoplasmic reticulum"/>
    <property type="evidence" value="ECO:0007669"/>
    <property type="project" value="InterPro"/>
</dbReference>
<keyword evidence="2" id="KW-0472">Membrane</keyword>
<protein>
    <submittedName>
        <fullName evidence="3">Inorganic phosphate transporter Pho88</fullName>
    </submittedName>
</protein>
<comment type="caution">
    <text evidence="3">The sequence shown here is derived from an EMBL/GenBank/DDBJ whole genome shotgun (WGS) entry which is preliminary data.</text>
</comment>
<dbReference type="PANTHER" id="PTHR28112">
    <property type="entry name" value="SRP-INDEPENDENT TARGETING PROTEIN 3"/>
    <property type="match status" value="1"/>
</dbReference>
<accession>A0A1X2IKT2</accession>
<keyword evidence="4" id="KW-1185">Reference proteome</keyword>
<feature type="transmembrane region" description="Helical" evidence="2">
    <location>
        <begin position="12"/>
        <end position="30"/>
    </location>
</feature>
<dbReference type="AlphaFoldDB" id="A0A1X2IKT2"/>
<evidence type="ECO:0000313" key="4">
    <source>
        <dbReference type="Proteomes" id="UP000193560"/>
    </source>
</evidence>
<dbReference type="GO" id="GO:0045047">
    <property type="term" value="P:protein targeting to ER"/>
    <property type="evidence" value="ECO:0007669"/>
    <property type="project" value="InterPro"/>
</dbReference>
<dbReference type="Pfam" id="PF10032">
    <property type="entry name" value="Pho88"/>
    <property type="match status" value="1"/>
</dbReference>
<proteinExistence type="predicted"/>
<reference evidence="3 4" key="1">
    <citation type="submission" date="2016-07" db="EMBL/GenBank/DDBJ databases">
        <title>Pervasive Adenine N6-methylation of Active Genes in Fungi.</title>
        <authorList>
            <consortium name="DOE Joint Genome Institute"/>
            <person name="Mondo S.J."/>
            <person name="Dannebaum R.O."/>
            <person name="Kuo R.C."/>
            <person name="Labutti K."/>
            <person name="Haridas S."/>
            <person name="Kuo A."/>
            <person name="Salamov A."/>
            <person name="Ahrendt S.R."/>
            <person name="Lipzen A."/>
            <person name="Sullivan W."/>
            <person name="Andreopoulos W.B."/>
            <person name="Clum A."/>
            <person name="Lindquist E."/>
            <person name="Daum C."/>
            <person name="Ramamoorthy G.K."/>
            <person name="Gryganskyi A."/>
            <person name="Culley D."/>
            <person name="Magnuson J.K."/>
            <person name="James T.Y."/>
            <person name="O'Malley M.A."/>
            <person name="Stajich J.E."/>
            <person name="Spatafora J.W."/>
            <person name="Visel A."/>
            <person name="Grigoriev I.V."/>
        </authorList>
    </citation>
    <scope>NUCLEOTIDE SEQUENCE [LARGE SCALE GENOMIC DNA]</scope>
    <source>
        <strain evidence="3 4">NRRL 1336</strain>
    </source>
</reference>
<sequence length="200" mass="22761">MPSISKVINHPLFNIVFFLVARQVTKALPLEDSSYLWGLRGLYYGAQLTIFLLNMYIIQIIEKKNDQTVLRYVEPAKQQWDGTTSNDTLVVTNFAGKKENYDKSEVWKGLKQSVIGLAMVTFLHFKFGYVQPLIIQAILGFKTFFTTKEARIHLLHQPTSSGDLKRPFRVDAPFGMASMNPQPKTDKASIKKAERAMKAD</sequence>
<name>A0A1X2IKT2_9FUNG</name>
<gene>
    <name evidence="3" type="ORF">BCR42DRAFT_325241</name>
</gene>
<evidence type="ECO:0000313" key="3">
    <source>
        <dbReference type="EMBL" id="ORZ18171.1"/>
    </source>
</evidence>
<keyword evidence="2" id="KW-1133">Transmembrane helix</keyword>
<dbReference type="Proteomes" id="UP000193560">
    <property type="component" value="Unassembled WGS sequence"/>
</dbReference>
<feature type="compositionally biased region" description="Basic and acidic residues" evidence="1">
    <location>
        <begin position="184"/>
        <end position="200"/>
    </location>
</feature>
<dbReference type="PANTHER" id="PTHR28112:SF1">
    <property type="entry name" value="SRP-INDEPENDENT TARGETING PROTEIN 3"/>
    <property type="match status" value="1"/>
</dbReference>
<feature type="transmembrane region" description="Helical" evidence="2">
    <location>
        <begin position="42"/>
        <end position="61"/>
    </location>
</feature>
<organism evidence="3 4">
    <name type="scientific">Absidia repens</name>
    <dbReference type="NCBI Taxonomy" id="90262"/>
    <lineage>
        <taxon>Eukaryota</taxon>
        <taxon>Fungi</taxon>
        <taxon>Fungi incertae sedis</taxon>
        <taxon>Mucoromycota</taxon>
        <taxon>Mucoromycotina</taxon>
        <taxon>Mucoromycetes</taxon>
        <taxon>Mucorales</taxon>
        <taxon>Cunninghamellaceae</taxon>
        <taxon>Absidia</taxon>
    </lineage>
</organism>
<dbReference type="OrthoDB" id="18139at2759"/>
<evidence type="ECO:0000256" key="1">
    <source>
        <dbReference type="SAM" id="MobiDB-lite"/>
    </source>
</evidence>
<evidence type="ECO:0000256" key="2">
    <source>
        <dbReference type="SAM" id="Phobius"/>
    </source>
</evidence>
<dbReference type="InterPro" id="IPR012098">
    <property type="entry name" value="SND3_fun"/>
</dbReference>
<feature type="region of interest" description="Disordered" evidence="1">
    <location>
        <begin position="175"/>
        <end position="200"/>
    </location>
</feature>
<dbReference type="GO" id="GO:0005739">
    <property type="term" value="C:mitochondrion"/>
    <property type="evidence" value="ECO:0007669"/>
    <property type="project" value="TreeGrafter"/>
</dbReference>